<keyword evidence="3" id="KW-0326">Glycosidase</keyword>
<dbReference type="Gene3D" id="2.60.40.10">
    <property type="entry name" value="Immunoglobulins"/>
    <property type="match status" value="1"/>
</dbReference>
<accession>A0A1J5SFW0</accession>
<protein>
    <submittedName>
        <fullName evidence="3">Pullulanase</fullName>
        <ecNumber evidence="3">3.2.1.41</ecNumber>
    </submittedName>
</protein>
<dbReference type="EC" id="3.2.1.41" evidence="3"/>
<dbReference type="GO" id="GO:0005975">
    <property type="term" value="P:carbohydrate metabolic process"/>
    <property type="evidence" value="ECO:0007669"/>
    <property type="project" value="InterPro"/>
</dbReference>
<organism evidence="3">
    <name type="scientific">mine drainage metagenome</name>
    <dbReference type="NCBI Taxonomy" id="410659"/>
    <lineage>
        <taxon>unclassified sequences</taxon>
        <taxon>metagenomes</taxon>
        <taxon>ecological metagenomes</taxon>
    </lineage>
</organism>
<evidence type="ECO:0000313" key="3">
    <source>
        <dbReference type="EMBL" id="OIR07234.1"/>
    </source>
</evidence>
<sequence>MSQRARKVVQAWLDAPNSGVIELVRDWRLREKPDLRLSGGLTFTGLERVSDLVHGRDYGYFVAAPGRVFFVVSVAAHPEIDPLAERLYLAGDFNGWADAAGRDEWELFPATVSGELMMVWSGASETFLNSHGLRFKFVTRDRRWLPVPATAPNAVRDESGNTNYFFDPERTGHHMYRFTLGAPLDLSRVWSVEWEKPSGEGAPLRPDGFFFRMKSDLPLGATVRPHETVFRLFAPRASRVELCVAESPDPRAVPHRYSLIRRAEPVEHMREAMHALRGEGGRKPEPAAWQGVWEVTLDRNLEGWFYWYHVDGPGGPYGHFDPEHRILDPYALASVGREGPGIVVDRARHARSERTFKTPDWQNLVIAEAHVRDLARHAPSQAAEAERLGFEGLRKWVESPDFYLHRLGVNCVELQPVHENDALTREEYAWGYMPVSWFAPASTYSRDPASASGIREFQDLVAAFHRRGMAVILDVVFNHQGVPAHLMYLDKHYYFEVGNDGSLSNWSGCGNDLRARSAMARRLIIDSCLHFIETYGVDGFRFDLAELLGTDVLREIERALKLVKRDVILVAEPWSFRGHIAGELAETGWSSWNDGYRNFLRDYVRGGGSPEQAEYFLKGSPWYYARWPAQTVNYTESHDDRTWIDVITENGDGSGHYPTANDRRRTHLMAAILFASLGIPMISAGQDFLRSKHGVNNTYLRGDLNALDYRRLQRYSGTHAYFASWITFRLGEHGRLLRQWSMPSEGYFRRFGAPNSPAIALLYNADGSQGLDRLLFAVNPAQTDVEIALDADVTRRLWRQVADHERFDLHGVRGMAQPVGEKLFVPALGCGLWISGV</sequence>
<evidence type="ECO:0000259" key="2">
    <source>
        <dbReference type="SMART" id="SM00642"/>
    </source>
</evidence>
<dbReference type="InterPro" id="IPR013783">
    <property type="entry name" value="Ig-like_fold"/>
</dbReference>
<gene>
    <name evidence="3" type="primary">pulA</name>
    <name evidence="3" type="ORF">GALL_104900</name>
</gene>
<dbReference type="SMART" id="SM00642">
    <property type="entry name" value="Aamy"/>
    <property type="match status" value="1"/>
</dbReference>
<comment type="similarity">
    <text evidence="1">Belongs to the glycosyl hydrolase 13 family.</text>
</comment>
<reference evidence="3" key="1">
    <citation type="submission" date="2016-10" db="EMBL/GenBank/DDBJ databases">
        <title>Sequence of Gallionella enrichment culture.</title>
        <authorList>
            <person name="Poehlein A."/>
            <person name="Muehling M."/>
            <person name="Daniel R."/>
        </authorList>
    </citation>
    <scope>NUCLEOTIDE SEQUENCE</scope>
</reference>
<proteinExistence type="inferred from homology"/>
<feature type="domain" description="Glycosyl hydrolase family 13 catalytic" evidence="2">
    <location>
        <begin position="368"/>
        <end position="711"/>
    </location>
</feature>
<dbReference type="SUPFAM" id="SSF81296">
    <property type="entry name" value="E set domains"/>
    <property type="match status" value="1"/>
</dbReference>
<evidence type="ECO:0000256" key="1">
    <source>
        <dbReference type="ARBA" id="ARBA00008061"/>
    </source>
</evidence>
<dbReference type="AlphaFoldDB" id="A0A1J5SFW0"/>
<dbReference type="InterPro" id="IPR006047">
    <property type="entry name" value="GH13_cat_dom"/>
</dbReference>
<dbReference type="InterPro" id="IPR017853">
    <property type="entry name" value="GH"/>
</dbReference>
<dbReference type="Gene3D" id="3.20.20.80">
    <property type="entry name" value="Glycosidases"/>
    <property type="match status" value="1"/>
</dbReference>
<comment type="caution">
    <text evidence="3">The sequence shown here is derived from an EMBL/GenBank/DDBJ whole genome shotgun (WGS) entry which is preliminary data.</text>
</comment>
<dbReference type="GO" id="GO:0051060">
    <property type="term" value="F:pullulanase activity"/>
    <property type="evidence" value="ECO:0007669"/>
    <property type="project" value="UniProtKB-EC"/>
</dbReference>
<dbReference type="InterPro" id="IPR014756">
    <property type="entry name" value="Ig_E-set"/>
</dbReference>
<keyword evidence="3" id="KW-0378">Hydrolase</keyword>
<dbReference type="EMBL" id="MLJW01000038">
    <property type="protein sequence ID" value="OIR07234.1"/>
    <property type="molecule type" value="Genomic_DNA"/>
</dbReference>
<dbReference type="PANTHER" id="PTHR43002">
    <property type="entry name" value="GLYCOGEN DEBRANCHING ENZYME"/>
    <property type="match status" value="1"/>
</dbReference>
<name>A0A1J5SFW0_9ZZZZ</name>
<dbReference type="SUPFAM" id="SSF51445">
    <property type="entry name" value="(Trans)glycosidases"/>
    <property type="match status" value="1"/>
</dbReference>